<dbReference type="Gene3D" id="3.20.20.70">
    <property type="entry name" value="Aldolase class I"/>
    <property type="match status" value="1"/>
</dbReference>
<comment type="similarity">
    <text evidence="3">Belongs to the DapA family.</text>
</comment>
<dbReference type="Pfam" id="PF00701">
    <property type="entry name" value="DHDPS"/>
    <property type="match status" value="1"/>
</dbReference>
<dbReference type="InterPro" id="IPR020625">
    <property type="entry name" value="Schiff_base-form_aldolases_AS"/>
</dbReference>
<evidence type="ECO:0000256" key="5">
    <source>
        <dbReference type="PIRSR" id="PIRSR001365-2"/>
    </source>
</evidence>
<dbReference type="RefSeq" id="WP_369788233.1">
    <property type="nucleotide sequence ID" value="NZ_CP165628.1"/>
</dbReference>
<dbReference type="GO" id="GO:0016829">
    <property type="term" value="F:lyase activity"/>
    <property type="evidence" value="ECO:0007669"/>
    <property type="project" value="UniProtKB-KW"/>
</dbReference>
<gene>
    <name evidence="6" type="ORF">AB3G37_14460</name>
</gene>
<evidence type="ECO:0000256" key="4">
    <source>
        <dbReference type="PIRSR" id="PIRSR001365-1"/>
    </source>
</evidence>
<dbReference type="CDD" id="cd00408">
    <property type="entry name" value="DHDPS-like"/>
    <property type="match status" value="1"/>
</dbReference>
<dbReference type="PANTHER" id="PTHR12128:SF28">
    <property type="entry name" value="2-DEHYDRO-3-DEOXY-D-GLUCONATE ALDOLASE YAGE-RELATED"/>
    <property type="match status" value="1"/>
</dbReference>
<feature type="active site" description="Proton donor/acceptor" evidence="4">
    <location>
        <position position="137"/>
    </location>
</feature>
<feature type="active site" description="Schiff-base intermediate with substrate" evidence="4">
    <location>
        <position position="166"/>
    </location>
</feature>
<accession>A0AB39VN98</accession>
<dbReference type="SUPFAM" id="SSF51569">
    <property type="entry name" value="Aldolase"/>
    <property type="match status" value="1"/>
</dbReference>
<evidence type="ECO:0000256" key="3">
    <source>
        <dbReference type="PIRNR" id="PIRNR001365"/>
    </source>
</evidence>
<evidence type="ECO:0000313" key="6">
    <source>
        <dbReference type="EMBL" id="XDU70777.1"/>
    </source>
</evidence>
<dbReference type="PROSITE" id="PS00666">
    <property type="entry name" value="DHDPS_2"/>
    <property type="match status" value="1"/>
</dbReference>
<dbReference type="PIRSF" id="PIRSF001365">
    <property type="entry name" value="DHDPS"/>
    <property type="match status" value="1"/>
</dbReference>
<dbReference type="InterPro" id="IPR013785">
    <property type="entry name" value="Aldolase_TIM"/>
</dbReference>
<dbReference type="SMART" id="SM01130">
    <property type="entry name" value="DHDPS"/>
    <property type="match status" value="1"/>
</dbReference>
<evidence type="ECO:0000256" key="1">
    <source>
        <dbReference type="ARBA" id="ARBA00023239"/>
    </source>
</evidence>
<keyword evidence="2" id="KW-0704">Schiff base</keyword>
<proteinExistence type="inferred from homology"/>
<reference evidence="6" key="1">
    <citation type="submission" date="2024-07" db="EMBL/GenBank/DDBJ databases">
        <authorList>
            <person name="Biller S.J."/>
        </authorList>
    </citation>
    <scope>NUCLEOTIDE SEQUENCE</scope>
    <source>
        <strain evidence="6">WC2420</strain>
    </source>
</reference>
<keyword evidence="1 3" id="KW-0456">Lyase</keyword>
<dbReference type="AlphaFoldDB" id="A0AB39VN98"/>
<dbReference type="InterPro" id="IPR002220">
    <property type="entry name" value="DapA-like"/>
</dbReference>
<name>A0AB39VN98_9GAMM</name>
<feature type="binding site" evidence="5">
    <location>
        <position position="211"/>
    </location>
    <ligand>
        <name>pyruvate</name>
        <dbReference type="ChEBI" id="CHEBI:15361"/>
    </ligand>
</feature>
<dbReference type="GO" id="GO:0005829">
    <property type="term" value="C:cytosol"/>
    <property type="evidence" value="ECO:0007669"/>
    <property type="project" value="TreeGrafter"/>
</dbReference>
<organism evidence="6">
    <name type="scientific">Rouxiella sp. WC2420</name>
    <dbReference type="NCBI Taxonomy" id="3234145"/>
    <lineage>
        <taxon>Bacteria</taxon>
        <taxon>Pseudomonadati</taxon>
        <taxon>Pseudomonadota</taxon>
        <taxon>Gammaproteobacteria</taxon>
        <taxon>Enterobacterales</taxon>
        <taxon>Yersiniaceae</taxon>
        <taxon>Rouxiella</taxon>
    </lineage>
</organism>
<protein>
    <submittedName>
        <fullName evidence="6">Dihydrodipicolinate synthase family protein</fullName>
    </submittedName>
</protein>
<sequence>MTTPQFHGVIPPVPTLLDAHQQLDRQGMKNLIDFTVAGGVNGLFFLGSAGEFAHMSEALRHEVATFCTQYVDKRVPVLIGAAHPGTEATLSFARHAKSVGADGVVVVNPYYNPLAEENIYLHYSYLAENLDLPIVIYNFPALTGQSIPVSVITRLAQKYRNIVGLKDTVDSLNHIRETLQAVKPLRPDFAVFAGYDEYLFGTLILGGAGSIPASANFAPQLTCGIYQAWQDKDFAKAVQLQQQLSWLPPLYALDTPFYNVIKHAIKLVGVDVQVHSLRPAQPLSEAKKEHVKAILQQANLL</sequence>
<evidence type="ECO:0000256" key="2">
    <source>
        <dbReference type="ARBA" id="ARBA00023270"/>
    </source>
</evidence>
<dbReference type="PRINTS" id="PR00146">
    <property type="entry name" value="DHPICSNTHASE"/>
</dbReference>
<dbReference type="EMBL" id="CP165628">
    <property type="protein sequence ID" value="XDU70777.1"/>
    <property type="molecule type" value="Genomic_DNA"/>
</dbReference>
<dbReference type="PANTHER" id="PTHR12128">
    <property type="entry name" value="DIHYDRODIPICOLINATE SYNTHASE"/>
    <property type="match status" value="1"/>
</dbReference>